<evidence type="ECO:0000313" key="1">
    <source>
        <dbReference type="EMBL" id="ABE58999.1"/>
    </source>
</evidence>
<sequence length="83" mass="9790">MRRRSVSSPTFQTRPGPFCAAFVRLIRRFPAASDSLARRRRYVSVHRRVGTMPKKLYIITVSDRGHRMVSPCRLLIVLFIYYF</sequence>
<dbReference type="AlphaFoldDB" id="Q1QX09"/>
<dbReference type="KEGG" id="csa:Csal_1646"/>
<gene>
    <name evidence="1" type="ordered locus">Csal_1646</name>
</gene>
<dbReference type="EMBL" id="CP000285">
    <property type="protein sequence ID" value="ABE58999.1"/>
    <property type="molecule type" value="Genomic_DNA"/>
</dbReference>
<keyword evidence="2" id="KW-1185">Reference proteome</keyword>
<dbReference type="HOGENOM" id="CLU_2536509_0_0_6"/>
<proteinExistence type="predicted"/>
<evidence type="ECO:0000313" key="2">
    <source>
        <dbReference type="Proteomes" id="UP000000239"/>
    </source>
</evidence>
<dbReference type="STRING" id="290398.Csal_1646"/>
<accession>Q1QX09</accession>
<dbReference type="Proteomes" id="UP000000239">
    <property type="component" value="Chromosome"/>
</dbReference>
<reference evidence="1 2" key="1">
    <citation type="journal article" date="2011" name="Stand. Genomic Sci.">
        <title>Complete genome sequence of the halophilic and highly halotolerant Chromohalobacter salexigens type strain (1H11(T)).</title>
        <authorList>
            <person name="Copeland A."/>
            <person name="O'Connor K."/>
            <person name="Lucas S."/>
            <person name="Lapidus A."/>
            <person name="Berry K.W."/>
            <person name="Detter J.C."/>
            <person name="Del Rio T.G."/>
            <person name="Hammon N."/>
            <person name="Dalin E."/>
            <person name="Tice H."/>
            <person name="Pitluck S."/>
            <person name="Bruce D."/>
            <person name="Goodwin L."/>
            <person name="Han C."/>
            <person name="Tapia R."/>
            <person name="Saunders E."/>
            <person name="Schmutz J."/>
            <person name="Brettin T."/>
            <person name="Larimer F."/>
            <person name="Land M."/>
            <person name="Hauser L."/>
            <person name="Vargas C."/>
            <person name="Nieto J.J."/>
            <person name="Kyrpides N.C."/>
            <person name="Ivanova N."/>
            <person name="Goker M."/>
            <person name="Klenk H.P."/>
            <person name="Csonka L.N."/>
            <person name="Woyke T."/>
        </authorList>
    </citation>
    <scope>NUCLEOTIDE SEQUENCE [LARGE SCALE GENOMIC DNA]</scope>
    <source>
        <strain evidence="2">ATCC BAA-138 / DSM 3043 / CIP 106854 / NCIMB 13768 / 1H11</strain>
    </source>
</reference>
<organism evidence="1 2">
    <name type="scientific">Chromohalobacter israelensis (strain ATCC BAA-138 / DSM 3043 / CIP 106854 / NCIMB 13768 / 1H11)</name>
    <name type="common">Chromohalobacter salexigens</name>
    <dbReference type="NCBI Taxonomy" id="290398"/>
    <lineage>
        <taxon>Bacteria</taxon>
        <taxon>Pseudomonadati</taxon>
        <taxon>Pseudomonadota</taxon>
        <taxon>Gammaproteobacteria</taxon>
        <taxon>Oceanospirillales</taxon>
        <taxon>Halomonadaceae</taxon>
        <taxon>Chromohalobacter</taxon>
    </lineage>
</organism>
<name>Q1QX09_CHRI1</name>
<protein>
    <submittedName>
        <fullName evidence="1">Uncharacterized protein</fullName>
    </submittedName>
</protein>